<evidence type="ECO:0000313" key="1">
    <source>
        <dbReference type="EMBL" id="CAG1973805.1"/>
    </source>
</evidence>
<dbReference type="Proteomes" id="UP000746612">
    <property type="component" value="Unassembled WGS sequence"/>
</dbReference>
<proteinExistence type="predicted"/>
<accession>A0A8H3JL04</accession>
<protein>
    <submittedName>
        <fullName evidence="1">Uncharacterized protein</fullName>
    </submittedName>
</protein>
<gene>
    <name evidence="1" type="ORF">MDCFG202_LOCUS126894</name>
</gene>
<comment type="caution">
    <text evidence="1">The sequence shown here is derived from an EMBL/GenBank/DDBJ whole genome shotgun (WGS) entry which is preliminary data.</text>
</comment>
<sequence>MQVLNTGRYKCAQVSGLAQRFERGVVQNSKAETLGPRHVRKAQLVKIDPPQDKAIKFCRTLGM</sequence>
<dbReference type="EMBL" id="CAJPIJ010000095">
    <property type="protein sequence ID" value="CAG1973805.1"/>
    <property type="molecule type" value="Genomic_DNA"/>
</dbReference>
<reference evidence="1" key="1">
    <citation type="submission" date="2021-03" db="EMBL/GenBank/DDBJ databases">
        <authorList>
            <person name="Alouane T."/>
            <person name="Langin T."/>
            <person name="Bonhomme L."/>
        </authorList>
    </citation>
    <scope>NUCLEOTIDE SEQUENCE</scope>
    <source>
        <strain evidence="1">MDC_Fg202</strain>
    </source>
</reference>
<evidence type="ECO:0000313" key="2">
    <source>
        <dbReference type="Proteomes" id="UP000746612"/>
    </source>
</evidence>
<dbReference type="AlphaFoldDB" id="A0A8H3JL04"/>
<organism evidence="1 2">
    <name type="scientific">Gibberella zeae</name>
    <name type="common">Wheat head blight fungus</name>
    <name type="synonym">Fusarium graminearum</name>
    <dbReference type="NCBI Taxonomy" id="5518"/>
    <lineage>
        <taxon>Eukaryota</taxon>
        <taxon>Fungi</taxon>
        <taxon>Dikarya</taxon>
        <taxon>Ascomycota</taxon>
        <taxon>Pezizomycotina</taxon>
        <taxon>Sordariomycetes</taxon>
        <taxon>Hypocreomycetidae</taxon>
        <taxon>Hypocreales</taxon>
        <taxon>Nectriaceae</taxon>
        <taxon>Fusarium</taxon>
    </lineage>
</organism>
<name>A0A8H3JL04_GIBZA</name>